<dbReference type="InterPro" id="IPR016166">
    <property type="entry name" value="FAD-bd_PCMH"/>
</dbReference>
<dbReference type="GO" id="GO:0003824">
    <property type="term" value="F:catalytic activity"/>
    <property type="evidence" value="ECO:0007669"/>
    <property type="project" value="InterPro"/>
</dbReference>
<dbReference type="Pfam" id="PF01565">
    <property type="entry name" value="FAD_binding_4"/>
    <property type="match status" value="1"/>
</dbReference>
<dbReference type="AlphaFoldDB" id="E7C866"/>
<evidence type="ECO:0000313" key="4">
    <source>
        <dbReference type="EMBL" id="ADI23640.1"/>
    </source>
</evidence>
<dbReference type="NCBIfam" id="NF008439">
    <property type="entry name" value="PRK11282.1"/>
    <property type="match status" value="1"/>
</dbReference>
<dbReference type="PROSITE" id="PS51387">
    <property type="entry name" value="FAD_PCMH"/>
    <property type="match status" value="1"/>
</dbReference>
<dbReference type="InterPro" id="IPR016164">
    <property type="entry name" value="FAD-linked_Oxase-like_C"/>
</dbReference>
<dbReference type="SUPFAM" id="SSF56176">
    <property type="entry name" value="FAD-binding/transporter-associated domain-like"/>
    <property type="match status" value="1"/>
</dbReference>
<sequence length="341" mass="36972">MADAFERGTALEIQGGGTKQFYGRRSAGSLLLVKGHQGIVNYEPTELVVSVRSGTRLSELQQVLADAQQLLGFEPPAFGTDATVGGMVACGFSGPARPYRGSVRDAVLGVGIINGRGQQLRFGGEVIKNVAGYDASRLMVGAMGTLGVVLQVSFKVLPAPEVTMTRTFEMSEILALEQMNIWAGRPLPLSACAFYADRLLVRLCGSGDAVLAAGREIGGDEVHDTMTWWESLREQALPFFAQEEPLWRLSVPPATGPMNLPGDCLIDWGGAQRWLFCEHSADALRQVVRDAGGHATLFRGGNRDGEIFEPLQSVQLRLQQELKRAFDPRSILNPGRMVEGW</sequence>
<proteinExistence type="predicted"/>
<dbReference type="InterPro" id="IPR016169">
    <property type="entry name" value="FAD-bd_PCMH_sub2"/>
</dbReference>
<dbReference type="InterPro" id="IPR016171">
    <property type="entry name" value="Vanillyl_alc_oxidase_C-sub2"/>
</dbReference>
<dbReference type="PANTHER" id="PTHR11748:SF103">
    <property type="entry name" value="GLYCOLATE OXIDASE SUBUNIT GLCE"/>
    <property type="match status" value="1"/>
</dbReference>
<dbReference type="GO" id="GO:0071949">
    <property type="term" value="F:FAD binding"/>
    <property type="evidence" value="ECO:0007669"/>
    <property type="project" value="InterPro"/>
</dbReference>
<evidence type="ECO:0000259" key="3">
    <source>
        <dbReference type="PROSITE" id="PS51387"/>
    </source>
</evidence>
<protein>
    <submittedName>
        <fullName evidence="4">FAD/FMN-containing dehydrogenases</fullName>
    </submittedName>
</protein>
<dbReference type="EMBL" id="GU568019">
    <property type="protein sequence ID" value="ADI23640.1"/>
    <property type="molecule type" value="Genomic_DNA"/>
</dbReference>
<keyword evidence="2" id="KW-0274">FAD</keyword>
<evidence type="ECO:0000256" key="2">
    <source>
        <dbReference type="ARBA" id="ARBA00022827"/>
    </source>
</evidence>
<accession>E7C866</accession>
<dbReference type="Gene3D" id="3.30.465.10">
    <property type="match status" value="1"/>
</dbReference>
<dbReference type="Gene3D" id="1.10.45.10">
    <property type="entry name" value="Vanillyl-alcohol Oxidase, Chain A, domain 4"/>
    <property type="match status" value="1"/>
</dbReference>
<organism evidence="4">
    <name type="scientific">uncultured gamma proteobacterium HF4000_06A21</name>
    <dbReference type="NCBI Taxonomy" id="723581"/>
    <lineage>
        <taxon>Bacteria</taxon>
        <taxon>Pseudomonadati</taxon>
        <taxon>Pseudomonadota</taxon>
        <taxon>Gammaproteobacteria</taxon>
        <taxon>environmental samples</taxon>
    </lineage>
</organism>
<dbReference type="PANTHER" id="PTHR11748">
    <property type="entry name" value="D-LACTATE DEHYDROGENASE"/>
    <property type="match status" value="1"/>
</dbReference>
<reference evidence="4" key="1">
    <citation type="submission" date="2010-01" db="EMBL/GenBank/DDBJ databases">
        <title>Genome fragments of uncultured bacteria from the North Pacific subtropical Gyre.</title>
        <authorList>
            <person name="Pham V.D."/>
            <person name="Delong E.F."/>
        </authorList>
    </citation>
    <scope>NUCLEOTIDE SEQUENCE</scope>
</reference>
<evidence type="ECO:0000256" key="1">
    <source>
        <dbReference type="ARBA" id="ARBA00022630"/>
    </source>
</evidence>
<dbReference type="SUPFAM" id="SSF55103">
    <property type="entry name" value="FAD-linked oxidases, C-terminal domain"/>
    <property type="match status" value="1"/>
</dbReference>
<dbReference type="InterPro" id="IPR036318">
    <property type="entry name" value="FAD-bd_PCMH-like_sf"/>
</dbReference>
<keyword evidence="1" id="KW-0285">Flavoprotein</keyword>
<dbReference type="InterPro" id="IPR006094">
    <property type="entry name" value="Oxid_FAD_bind_N"/>
</dbReference>
<name>E7C866_9GAMM</name>
<feature type="domain" description="FAD-binding PCMH-type" evidence="3">
    <location>
        <begin position="1"/>
        <end position="159"/>
    </location>
</feature>